<feature type="domain" description="DUF1587" evidence="2">
    <location>
        <begin position="164"/>
        <end position="226"/>
    </location>
</feature>
<feature type="domain" description="Cytochrome C Planctomycete-type" evidence="5">
    <location>
        <begin position="81"/>
        <end position="127"/>
    </location>
</feature>
<dbReference type="Pfam" id="PF07624">
    <property type="entry name" value="PSD2"/>
    <property type="match status" value="1"/>
</dbReference>
<evidence type="ECO:0008006" key="9">
    <source>
        <dbReference type="Google" id="ProtNLM"/>
    </source>
</evidence>
<dbReference type="InterPro" id="IPR011429">
    <property type="entry name" value="Cyt_c_Planctomycete-type"/>
</dbReference>
<dbReference type="InterPro" id="IPR013039">
    <property type="entry name" value="DUF1588"/>
</dbReference>
<dbReference type="Pfam" id="PF07637">
    <property type="entry name" value="PSD5"/>
    <property type="match status" value="1"/>
</dbReference>
<evidence type="ECO:0000259" key="4">
    <source>
        <dbReference type="Pfam" id="PF07631"/>
    </source>
</evidence>
<dbReference type="Pfam" id="PF07627">
    <property type="entry name" value="PSCyt3"/>
    <property type="match status" value="1"/>
</dbReference>
<evidence type="ECO:0000259" key="6">
    <source>
        <dbReference type="Pfam" id="PF07637"/>
    </source>
</evidence>
<dbReference type="GO" id="GO:0009055">
    <property type="term" value="F:electron transfer activity"/>
    <property type="evidence" value="ECO:0007669"/>
    <property type="project" value="InterPro"/>
</dbReference>
<feature type="domain" description="DUF1588" evidence="3">
    <location>
        <begin position="640"/>
        <end position="738"/>
    </location>
</feature>
<dbReference type="InterPro" id="IPR036909">
    <property type="entry name" value="Cyt_c-like_dom_sf"/>
</dbReference>
<name>A0A2A5CFI8_9GAMM</name>
<evidence type="ECO:0000259" key="1">
    <source>
        <dbReference type="Pfam" id="PF07624"/>
    </source>
</evidence>
<sequence>MYNMNFNKIKRLYLSGLVELNKFNSHIFIILKMNKHLRKRGMHHLNKLISGLALLPVLSMPLSVVAADDAALHQDTVSNFCFDCHNAIDWEGQLALDLLDVNNVGSDAETWETVVNKLRGSMMPPPGQPRPDQETYLELLSFLEDELDQAAMQRPNPGRPGLYRLNRVQYATVIRDLLGMDIDIAAILPPDTTSYGFDNIADVLNVSPTLLEGYLAAADRVSAIAVGDPNFPPEEANYTVSSMLSQDKHIDGFPLGTRGGISADHHFPLDGIYEINTHFLVNSLEVVKGLQFPHQFEVSIDGERVRMVTIGGIADYTLMLENSAASTESVENRSKIRIAVPAGIHNVTVTFLEKTQAYQVSQLQPFEKNNFDPVYAGGIPSPARINIRGPFNSSAPSGLTRTREAIFNCYPEQVSQEQACATEIVSSLARKAYRRPVDDTEMGTLMNFYLEGRESTGSFDGGIQMALRRMLMSPNFLFRIEQDHSEVVAGESFAINDIELASRLSFFLWSSIPDEELVSLAVNGRLSDPQILEQQVNRMLADEKSDALVENFAGQWLQLRNLNGATPDEIAFPNFDENLRRAFLTETSMFFESIMREDKNVLELMTANYTYLNERLARHYDIPGVYGDHFRYVELDDPARGGLLGQGSILTVTSFAHRTSPVLRGKYVLDNILGTRASDPPDNVPALEENDADSLDQESLRQRLARHRADPACSSCHNIMDPIGLAMEKFDAVGRWRDLDEGGQPIDSTGELANGTPIDGPIDLKMALVERPELFVNTFTNRMLTYAIGRGLEYYDMPTVRAIVDNTADDDYRFSAIVQEIVKSAPFRLKQAAGEEDQVATNTSQ</sequence>
<dbReference type="InterPro" id="IPR013036">
    <property type="entry name" value="DUF1587"/>
</dbReference>
<accession>A0A2A5CFI8</accession>
<dbReference type="GO" id="GO:0020037">
    <property type="term" value="F:heme binding"/>
    <property type="evidence" value="ECO:0007669"/>
    <property type="project" value="InterPro"/>
</dbReference>
<dbReference type="InterPro" id="IPR013042">
    <property type="entry name" value="DUF1592"/>
</dbReference>
<feature type="domain" description="DUF1585" evidence="1">
    <location>
        <begin position="754"/>
        <end position="827"/>
    </location>
</feature>
<dbReference type="Pfam" id="PF07631">
    <property type="entry name" value="PSD4"/>
    <property type="match status" value="1"/>
</dbReference>
<dbReference type="Pfam" id="PF07635">
    <property type="entry name" value="PSCyt1"/>
    <property type="match status" value="1"/>
</dbReference>
<evidence type="ECO:0000259" key="2">
    <source>
        <dbReference type="Pfam" id="PF07626"/>
    </source>
</evidence>
<comment type="caution">
    <text evidence="7">The sequence shown here is derived from an EMBL/GenBank/DDBJ whole genome shotgun (WGS) entry which is preliminary data.</text>
</comment>
<dbReference type="Proteomes" id="UP000228987">
    <property type="component" value="Unassembled WGS sequence"/>
</dbReference>
<dbReference type="EMBL" id="NVWI01000002">
    <property type="protein sequence ID" value="PCJ42513.1"/>
    <property type="molecule type" value="Genomic_DNA"/>
</dbReference>
<evidence type="ECO:0000313" key="8">
    <source>
        <dbReference type="Proteomes" id="UP000228987"/>
    </source>
</evidence>
<dbReference type="InterPro" id="IPR011478">
    <property type="entry name" value="DUF1585"/>
</dbReference>
<feature type="domain" description="DUF1592" evidence="4">
    <location>
        <begin position="495"/>
        <end position="622"/>
    </location>
</feature>
<organism evidence="7 8">
    <name type="scientific">SAR86 cluster bacterium</name>
    <dbReference type="NCBI Taxonomy" id="2030880"/>
    <lineage>
        <taxon>Bacteria</taxon>
        <taxon>Pseudomonadati</taxon>
        <taxon>Pseudomonadota</taxon>
        <taxon>Gammaproteobacteria</taxon>
        <taxon>SAR86 cluster</taxon>
    </lineage>
</organism>
<dbReference type="Pfam" id="PF07626">
    <property type="entry name" value="PSD3"/>
    <property type="match status" value="1"/>
</dbReference>
<evidence type="ECO:0000313" key="7">
    <source>
        <dbReference type="EMBL" id="PCJ42513.1"/>
    </source>
</evidence>
<protein>
    <recommendedName>
        <fullName evidence="9">Cytochrome c domain-containing protein</fullName>
    </recommendedName>
</protein>
<evidence type="ECO:0000259" key="5">
    <source>
        <dbReference type="Pfam" id="PF07635"/>
    </source>
</evidence>
<evidence type="ECO:0000259" key="3">
    <source>
        <dbReference type="Pfam" id="PF07627"/>
    </source>
</evidence>
<dbReference type="SUPFAM" id="SSF46626">
    <property type="entry name" value="Cytochrome c"/>
    <property type="match status" value="1"/>
</dbReference>
<reference evidence="8" key="1">
    <citation type="submission" date="2017-08" db="EMBL/GenBank/DDBJ databases">
        <title>A dynamic microbial community with high functional redundancy inhabits the cold, oxic subseafloor aquifer.</title>
        <authorList>
            <person name="Tully B.J."/>
            <person name="Wheat C.G."/>
            <person name="Glazer B.T."/>
            <person name="Huber J.A."/>
        </authorList>
    </citation>
    <scope>NUCLEOTIDE SEQUENCE [LARGE SCALE GENOMIC DNA]</scope>
</reference>
<feature type="domain" description="DUF1595" evidence="6">
    <location>
        <begin position="420"/>
        <end position="481"/>
    </location>
</feature>
<gene>
    <name evidence="7" type="ORF">COA71_03095</name>
</gene>
<dbReference type="AlphaFoldDB" id="A0A2A5CFI8"/>
<proteinExistence type="predicted"/>
<dbReference type="InterPro" id="IPR013043">
    <property type="entry name" value="DUF1595"/>
</dbReference>